<protein>
    <submittedName>
        <fullName evidence="1">Uncharacterized protein</fullName>
    </submittedName>
</protein>
<comment type="caution">
    <text evidence="1">The sequence shown here is derived from an EMBL/GenBank/DDBJ whole genome shotgun (WGS) entry which is preliminary data.</text>
</comment>
<dbReference type="Proteomes" id="UP001234202">
    <property type="component" value="Unassembled WGS sequence"/>
</dbReference>
<accession>A0ACC2XAF2</accession>
<gene>
    <name evidence="1" type="ORF">QFC24_004979</name>
</gene>
<reference evidence="1" key="1">
    <citation type="submission" date="2023-04" db="EMBL/GenBank/DDBJ databases">
        <title>Draft Genome sequencing of Naganishia species isolated from polar environments using Oxford Nanopore Technology.</title>
        <authorList>
            <person name="Leo P."/>
            <person name="Venkateswaran K."/>
        </authorList>
    </citation>
    <scope>NUCLEOTIDE SEQUENCE</scope>
    <source>
        <strain evidence="1">DBVPG 5303</strain>
    </source>
</reference>
<dbReference type="EMBL" id="JASBWV010000019">
    <property type="protein sequence ID" value="KAJ9120999.1"/>
    <property type="molecule type" value="Genomic_DNA"/>
</dbReference>
<proteinExistence type="predicted"/>
<name>A0ACC2XAF2_9TREE</name>
<keyword evidence="2" id="KW-1185">Reference proteome</keyword>
<sequence>MARRSKAKSKRWVVPPEPVRIWLPSSPLLDNTDSQKVSNCIAKEIHQFFQHLTTSSASGGGGATAARPGIGQWTVVAGFVALEEDSQDPADGNLSRAGSEGGTQHRLLSTSPYMMHNSPRTLNDLSRESESPVSVYEPSHASGTGTAATSHGKYGKWVNVKICSIASGVKCLGPSPANVQTPSDPSERSPNDTVSGSNSPCTWTERESVVVDMHAEILARRELECLLMREMRVLLKRERLKHSCAEQEVGSGVADKLNGGQEHRNSSTNGPTIEQEGEEEADIEPILLELASPPWSQHPSSASTSAQPPSIPRLNEMTRSCFRLKSSVQLYLYTSHAPCGAASDAAHIRRLDAEDQSIYQLLSRFNTIDLTIEASSLHGQAEETDVQPISSFRQSKSLRVPPICKKPSRADAPPTTAFSCTDKLGRYQWLGFQGGRLSKMFESAEPVQLENHRERHNPQAYDEQSYVGYPIRLYGLVVGEDYESTCLRKIFGNAAGSDTDEATYSRIRDGVPEVLAHCGKTSGRQWLSGLTMKDDCRISKSSLIFPYGRAVTSESSESFAMPTVPADADISKLRTLPLPLLRDILLPASALSSTPFSVALSYHAFSIPQALGPNGRLSGVIRDKRTKHWGDNSVARVARGRMWDAYQRLVEDHEECFGKLEDGGIVRLKGGKGWREAAQWMEERGPYAGWHSPRTSVIEGGIE</sequence>
<evidence type="ECO:0000313" key="2">
    <source>
        <dbReference type="Proteomes" id="UP001234202"/>
    </source>
</evidence>
<evidence type="ECO:0000313" key="1">
    <source>
        <dbReference type="EMBL" id="KAJ9120999.1"/>
    </source>
</evidence>
<organism evidence="1 2">
    <name type="scientific">Naganishia onofrii</name>
    <dbReference type="NCBI Taxonomy" id="1851511"/>
    <lineage>
        <taxon>Eukaryota</taxon>
        <taxon>Fungi</taxon>
        <taxon>Dikarya</taxon>
        <taxon>Basidiomycota</taxon>
        <taxon>Agaricomycotina</taxon>
        <taxon>Tremellomycetes</taxon>
        <taxon>Filobasidiales</taxon>
        <taxon>Filobasidiaceae</taxon>
        <taxon>Naganishia</taxon>
    </lineage>
</organism>